<dbReference type="PANTHER" id="PTHR42715:SF10">
    <property type="entry name" value="BETA-GLUCOSIDASE"/>
    <property type="match status" value="1"/>
</dbReference>
<dbReference type="Pfam" id="PF00933">
    <property type="entry name" value="Glyco_hydro_3"/>
    <property type="match status" value="1"/>
</dbReference>
<keyword evidence="4" id="KW-0326">Glycosidase</keyword>
<dbReference type="InterPro" id="IPR036962">
    <property type="entry name" value="Glyco_hydro_3_N_sf"/>
</dbReference>
<dbReference type="FunFam" id="2.60.40.10:FF:000495">
    <property type="entry name" value="Periplasmic beta-glucosidase"/>
    <property type="match status" value="1"/>
</dbReference>
<dbReference type="SMART" id="SM01217">
    <property type="entry name" value="Fn3_like"/>
    <property type="match status" value="1"/>
</dbReference>
<organism evidence="6 7">
    <name type="scientific">Entomospira culicis</name>
    <dbReference type="NCBI Taxonomy" id="2719989"/>
    <lineage>
        <taxon>Bacteria</taxon>
        <taxon>Pseudomonadati</taxon>
        <taxon>Spirochaetota</taxon>
        <taxon>Spirochaetia</taxon>
        <taxon>Spirochaetales</taxon>
        <taxon>Spirochaetaceae</taxon>
        <taxon>Entomospira</taxon>
    </lineage>
</organism>
<dbReference type="InterPro" id="IPR013783">
    <property type="entry name" value="Ig-like_fold"/>
</dbReference>
<dbReference type="InterPro" id="IPR002772">
    <property type="entry name" value="Glyco_hydro_3_C"/>
</dbReference>
<dbReference type="SUPFAM" id="SSF52279">
    <property type="entry name" value="Beta-D-glucan exohydrolase, C-terminal domain"/>
    <property type="match status" value="1"/>
</dbReference>
<evidence type="ECO:0000313" key="7">
    <source>
        <dbReference type="Proteomes" id="UP000778951"/>
    </source>
</evidence>
<dbReference type="InterPro" id="IPR026891">
    <property type="entry name" value="Fn3-like"/>
</dbReference>
<dbReference type="PRINTS" id="PR00133">
    <property type="entry name" value="GLHYDRLASE3"/>
</dbReference>
<proteinExistence type="inferred from homology"/>
<dbReference type="InterPro" id="IPR017853">
    <property type="entry name" value="GH"/>
</dbReference>
<name>A0A968GIQ0_9SPIO</name>
<gene>
    <name evidence="6" type="ORF">HCT48_04065</name>
</gene>
<dbReference type="GO" id="GO:0008422">
    <property type="term" value="F:beta-glucosidase activity"/>
    <property type="evidence" value="ECO:0007669"/>
    <property type="project" value="UniProtKB-ARBA"/>
</dbReference>
<dbReference type="Gene3D" id="3.20.20.300">
    <property type="entry name" value="Glycoside hydrolase, family 3, N-terminal domain"/>
    <property type="match status" value="1"/>
</dbReference>
<dbReference type="InterPro" id="IPR050288">
    <property type="entry name" value="Cellulose_deg_GH3"/>
</dbReference>
<keyword evidence="2 4" id="KW-0378">Hydrolase</keyword>
<evidence type="ECO:0000256" key="1">
    <source>
        <dbReference type="ARBA" id="ARBA00005336"/>
    </source>
</evidence>
<dbReference type="InterPro" id="IPR019800">
    <property type="entry name" value="Glyco_hydro_3_AS"/>
</dbReference>
<evidence type="ECO:0000256" key="2">
    <source>
        <dbReference type="ARBA" id="ARBA00022801"/>
    </source>
</evidence>
<keyword evidence="7" id="KW-1185">Reference proteome</keyword>
<dbReference type="SUPFAM" id="SSF51445">
    <property type="entry name" value="(Trans)glycosidases"/>
    <property type="match status" value="1"/>
</dbReference>
<dbReference type="InterPro" id="IPR036881">
    <property type="entry name" value="Glyco_hydro_3_C_sf"/>
</dbReference>
<sequence>MTQEALIDLLKQMTLAEKVAQMLQLPPSFFDESGEITGPMNELGIDQATVESAGSTLGIMGAKRLKRIQQEYLAKSRLKIPLLFMHDVIHGLRTGFPIPLAMGASWNVDLARESARIAAYESAVSGIHLTFSPMVDLVRDARWGRVMESTGEDGYLNSAFAKAFVEGYQGKALEKYRIAACVKHFAAYGAAEAGRDYNTVDMSRWMLREYYLPAYKVAIDAGAKMVMSAFNTIDGVPATVNDWLMKDLLREEWGFDGLLISDWGALWEAVVHGQCQDKKEAAHRAIEATLDIEMCSSCYPQHLSTLVSEGKIKEEQIDHAVLRILTLKNELGLFENPYRDADEALESTVLLSAEHRKVSLEQAQESIVMLKNDADILPLQATQKIALIGPKATTHDLVGAWNCGVLPEEAVTIEAGMRALFPQIEVMDAVSWADELDLAGAVAMASRADVVVLALGEEASMSGEAKSRTVIGLSDTQLKLITAVKATGTPIVALISTGRPLDLSAIVEDVDAILITWFLGSEAGNAIARTLIGQNNPSGKLPMSFPRSVGQLPLYYNAFKTGRPSEDQFEIYRSNYIDERISALYPFGYGIGYSPFHYSDITLSSNTLDKNRSITARVTVTNQGEHRGKEVVQLYLTDLFGRVVRPMKELKGFVKIELEAGMSQELNFEISEAMLRFYDNRGHYASESGDFTLFIGASSADDARKVNFSLVEE</sequence>
<dbReference type="EMBL" id="JAATLM010000001">
    <property type="protein sequence ID" value="NIZ69390.1"/>
    <property type="molecule type" value="Genomic_DNA"/>
</dbReference>
<dbReference type="InterPro" id="IPR001764">
    <property type="entry name" value="Glyco_hydro_3_N"/>
</dbReference>
<reference evidence="6" key="1">
    <citation type="submission" date="2020-03" db="EMBL/GenBank/DDBJ databases">
        <title>Spirochaetal bacteria isolated from arthropods constitute a novel genus Entomospira genus novum within the order Spirochaetales.</title>
        <authorList>
            <person name="Grana-Miraglia L."/>
            <person name="Sikutova S."/>
            <person name="Fingerle V."/>
            <person name="Sing A."/>
            <person name="Castillo-Ramirez S."/>
            <person name="Margos G."/>
            <person name="Rudolf I."/>
        </authorList>
    </citation>
    <scope>NUCLEOTIDE SEQUENCE</scope>
    <source>
        <strain evidence="6">BR149</strain>
    </source>
</reference>
<dbReference type="RefSeq" id="WP_167695483.1">
    <property type="nucleotide sequence ID" value="NZ_CP118181.1"/>
</dbReference>
<comment type="caution">
    <text evidence="6">The sequence shown here is derived from an EMBL/GenBank/DDBJ whole genome shotgun (WGS) entry which is preliminary data.</text>
</comment>
<dbReference type="Gene3D" id="3.40.50.1700">
    <property type="entry name" value="Glycoside hydrolase family 3 C-terminal domain"/>
    <property type="match status" value="1"/>
</dbReference>
<feature type="domain" description="Fibronectin type III-like" evidence="5">
    <location>
        <begin position="630"/>
        <end position="699"/>
    </location>
</feature>
<keyword evidence="3" id="KW-0119">Carbohydrate metabolism</keyword>
<dbReference type="Proteomes" id="UP000778951">
    <property type="component" value="Unassembled WGS sequence"/>
</dbReference>
<evidence type="ECO:0000313" key="6">
    <source>
        <dbReference type="EMBL" id="NIZ69390.1"/>
    </source>
</evidence>
<evidence type="ECO:0000256" key="3">
    <source>
        <dbReference type="ARBA" id="ARBA00023277"/>
    </source>
</evidence>
<dbReference type="AlphaFoldDB" id="A0A968GIQ0"/>
<dbReference type="Pfam" id="PF01915">
    <property type="entry name" value="Glyco_hydro_3_C"/>
    <property type="match status" value="1"/>
</dbReference>
<dbReference type="Gene3D" id="2.60.40.10">
    <property type="entry name" value="Immunoglobulins"/>
    <property type="match status" value="1"/>
</dbReference>
<accession>A0A968GIQ0</accession>
<dbReference type="GO" id="GO:0005975">
    <property type="term" value="P:carbohydrate metabolic process"/>
    <property type="evidence" value="ECO:0007669"/>
    <property type="project" value="InterPro"/>
</dbReference>
<dbReference type="Pfam" id="PF14310">
    <property type="entry name" value="Fn3-like"/>
    <property type="match status" value="1"/>
</dbReference>
<evidence type="ECO:0000256" key="4">
    <source>
        <dbReference type="RuleBase" id="RU361161"/>
    </source>
</evidence>
<protein>
    <submittedName>
        <fullName evidence="6">Beta-glucosidase</fullName>
    </submittedName>
</protein>
<dbReference type="PROSITE" id="PS00775">
    <property type="entry name" value="GLYCOSYL_HYDROL_F3"/>
    <property type="match status" value="1"/>
</dbReference>
<comment type="similarity">
    <text evidence="1 4">Belongs to the glycosyl hydrolase 3 family.</text>
</comment>
<dbReference type="PANTHER" id="PTHR42715">
    <property type="entry name" value="BETA-GLUCOSIDASE"/>
    <property type="match status" value="1"/>
</dbReference>
<evidence type="ECO:0000259" key="5">
    <source>
        <dbReference type="SMART" id="SM01217"/>
    </source>
</evidence>